<protein>
    <submittedName>
        <fullName evidence="2">Uncharacterized protein</fullName>
    </submittedName>
</protein>
<keyword evidence="1" id="KW-0732">Signal</keyword>
<comment type="caution">
    <text evidence="2">The sequence shown here is derived from an EMBL/GenBank/DDBJ whole genome shotgun (WGS) entry which is preliminary data.</text>
</comment>
<evidence type="ECO:0000313" key="2">
    <source>
        <dbReference type="EMBL" id="OKL48720.1"/>
    </source>
</evidence>
<proteinExistence type="predicted"/>
<evidence type="ECO:0000256" key="1">
    <source>
        <dbReference type="SAM" id="SignalP"/>
    </source>
</evidence>
<accession>A0A1Q5PMP9</accession>
<dbReference type="EMBL" id="MPDM01000005">
    <property type="protein sequence ID" value="OKL48720.1"/>
    <property type="molecule type" value="Genomic_DNA"/>
</dbReference>
<organism evidence="2 3">
    <name type="scientific">Boudabousia marimammalium</name>
    <dbReference type="NCBI Taxonomy" id="156892"/>
    <lineage>
        <taxon>Bacteria</taxon>
        <taxon>Bacillati</taxon>
        <taxon>Actinomycetota</taxon>
        <taxon>Actinomycetes</taxon>
        <taxon>Actinomycetales</taxon>
        <taxon>Actinomycetaceae</taxon>
        <taxon>Boudabousia</taxon>
    </lineage>
</organism>
<feature type="signal peptide" evidence="1">
    <location>
        <begin position="1"/>
        <end position="20"/>
    </location>
</feature>
<reference evidence="3" key="1">
    <citation type="submission" date="2016-11" db="EMBL/GenBank/DDBJ databases">
        <title>Actinomyces gypaetusis sp. nov. isolated from Gypaetus barbatus in Qinghai Tibet Plateau China.</title>
        <authorList>
            <person name="Meng X."/>
        </authorList>
    </citation>
    <scope>NUCLEOTIDE SEQUENCE [LARGE SCALE GENOMIC DNA]</scope>
    <source>
        <strain evidence="3">DSM 15383</strain>
    </source>
</reference>
<dbReference type="Proteomes" id="UP000186465">
    <property type="component" value="Unassembled WGS sequence"/>
</dbReference>
<keyword evidence="3" id="KW-1185">Reference proteome</keyword>
<feature type="chain" id="PRO_5039273196" evidence="1">
    <location>
        <begin position="21"/>
        <end position="192"/>
    </location>
</feature>
<sequence length="192" mass="20482">MNQKVIIASAVVLLAVPALVALPMVAGNAVATPKAQPVEMGQERLWHGEASPEVDRLIERLGGEVAQYPDLFGGVALSYDRQMVKLFVVDPSSISRISAIDAIVRDNPALIKVVDVNYSITELESHRDKAIEVLHGKDLVAASIDSMNNTVSLAVEKNSEAEAMLALPGNSSVLDPSLFKVELANQAELSAN</sequence>
<evidence type="ECO:0000313" key="3">
    <source>
        <dbReference type="Proteomes" id="UP000186465"/>
    </source>
</evidence>
<gene>
    <name evidence="2" type="ORF">BM477_05870</name>
</gene>
<dbReference type="AlphaFoldDB" id="A0A1Q5PMP9"/>
<dbReference type="RefSeq" id="WP_075361749.1">
    <property type="nucleotide sequence ID" value="NZ_MPDM01000005.1"/>
</dbReference>
<dbReference type="OrthoDB" id="3261063at2"/>
<name>A0A1Q5PMP9_9ACTO</name>
<dbReference type="STRING" id="156892.BM477_05870"/>